<keyword evidence="3" id="KW-1185">Reference proteome</keyword>
<feature type="transmembrane region" description="Helical" evidence="1">
    <location>
        <begin position="330"/>
        <end position="349"/>
    </location>
</feature>
<gene>
    <name evidence="2" type="ORF">SLNSH_22960</name>
</gene>
<evidence type="ECO:0000313" key="2">
    <source>
        <dbReference type="EMBL" id="PSC02647.1"/>
    </source>
</evidence>
<sequence length="393" mass="41374">MSPIPRLQNQGGPAFLSYGFRPFFLLGSIFGAAAIMAWLPEFFGEISIPTAFAPRDWHVHEMLFGFLPAVVTGFLLTAIPNWTGRLPLQGRPLLVLVLAWAAGRVAVSTSAWTSWAFAAAVDLSFLGLVAAAAAREVIAGKNWRNLRVVAIVVLLFAGNAAFHWEAHAYGSADYGLRTGISAAVLLIALIGGRIVPSFTRNWLARRGPGRLPASFGRFDAVSLAGAVLALAAWTVRPDSAVSGILLAAAGLLQAARLARWAGDRTWADRLVVVLHVAYAFIPLGFLLMAASAFGKLPASAGVHAWTVGAVGLMTMAVMSRASLGHTGRALVASAPVQAVYALIVAAGVARICAAVRPDAAVALLHVAGIAWALAFLGFSVSYWKVFTGPRFGR</sequence>
<feature type="transmembrane region" description="Helical" evidence="1">
    <location>
        <begin position="115"/>
        <end position="134"/>
    </location>
</feature>
<accession>A0A2T1HLX4</accession>
<feature type="transmembrane region" description="Helical" evidence="1">
    <location>
        <begin position="240"/>
        <end position="258"/>
    </location>
</feature>
<dbReference type="Pfam" id="PF05940">
    <property type="entry name" value="NnrS"/>
    <property type="match status" value="1"/>
</dbReference>
<keyword evidence="1" id="KW-0472">Membrane</keyword>
<dbReference type="Proteomes" id="UP000239772">
    <property type="component" value="Unassembled WGS sequence"/>
</dbReference>
<organism evidence="2 3">
    <name type="scientific">Alsobacter soli</name>
    <dbReference type="NCBI Taxonomy" id="2109933"/>
    <lineage>
        <taxon>Bacteria</taxon>
        <taxon>Pseudomonadati</taxon>
        <taxon>Pseudomonadota</taxon>
        <taxon>Alphaproteobacteria</taxon>
        <taxon>Hyphomicrobiales</taxon>
        <taxon>Alsobacteraceae</taxon>
        <taxon>Alsobacter</taxon>
    </lineage>
</organism>
<dbReference type="InterPro" id="IPR010266">
    <property type="entry name" value="NnrS"/>
</dbReference>
<keyword evidence="1" id="KW-0812">Transmembrane</keyword>
<name>A0A2T1HLX4_9HYPH</name>
<feature type="transmembrane region" description="Helical" evidence="1">
    <location>
        <begin position="59"/>
        <end position="79"/>
    </location>
</feature>
<dbReference type="RefSeq" id="WP_106340399.1">
    <property type="nucleotide sequence ID" value="NZ_PVZS01000043.1"/>
</dbReference>
<feature type="transmembrane region" description="Helical" evidence="1">
    <location>
        <begin position="361"/>
        <end position="383"/>
    </location>
</feature>
<dbReference type="EMBL" id="PVZS01000043">
    <property type="protein sequence ID" value="PSC02647.1"/>
    <property type="molecule type" value="Genomic_DNA"/>
</dbReference>
<keyword evidence="1" id="KW-1133">Transmembrane helix</keyword>
<feature type="transmembrane region" description="Helical" evidence="1">
    <location>
        <begin position="300"/>
        <end position="318"/>
    </location>
</feature>
<dbReference type="AlphaFoldDB" id="A0A2T1HLX4"/>
<reference evidence="3" key="1">
    <citation type="submission" date="2018-03" db="EMBL/GenBank/DDBJ databases">
        <authorList>
            <person name="Sun L."/>
            <person name="Liu H."/>
            <person name="Chen W."/>
            <person name="Huang K."/>
            <person name="Liu W."/>
            <person name="Gao X."/>
        </authorList>
    </citation>
    <scope>NUCLEOTIDE SEQUENCE [LARGE SCALE GENOMIC DNA]</scope>
    <source>
        <strain evidence="3">SH9</strain>
    </source>
</reference>
<feature type="transmembrane region" description="Helical" evidence="1">
    <location>
        <begin position="176"/>
        <end position="195"/>
    </location>
</feature>
<dbReference type="OrthoDB" id="9770040at2"/>
<proteinExistence type="predicted"/>
<feature type="transmembrane region" description="Helical" evidence="1">
    <location>
        <begin position="20"/>
        <end position="39"/>
    </location>
</feature>
<feature type="transmembrane region" description="Helical" evidence="1">
    <location>
        <begin position="146"/>
        <end position="164"/>
    </location>
</feature>
<feature type="transmembrane region" description="Helical" evidence="1">
    <location>
        <begin position="215"/>
        <end position="234"/>
    </location>
</feature>
<comment type="caution">
    <text evidence="2">The sequence shown here is derived from an EMBL/GenBank/DDBJ whole genome shotgun (WGS) entry which is preliminary data.</text>
</comment>
<feature type="transmembrane region" description="Helical" evidence="1">
    <location>
        <begin position="270"/>
        <end position="294"/>
    </location>
</feature>
<evidence type="ECO:0000256" key="1">
    <source>
        <dbReference type="SAM" id="Phobius"/>
    </source>
</evidence>
<protein>
    <submittedName>
        <fullName evidence="2">Short-chain dehydrogenase</fullName>
    </submittedName>
</protein>
<evidence type="ECO:0000313" key="3">
    <source>
        <dbReference type="Proteomes" id="UP000239772"/>
    </source>
</evidence>